<dbReference type="STRING" id="1758178.GCA_001550095_00767"/>
<accession>A0A291G7P0</accession>
<keyword evidence="1" id="KW-0812">Transmembrane</keyword>
<sequence length="174" mass="19891">MPYLWTPPHDTVPTGSPETGTPLWRLELWPYRSLKGKGFSAAIWIMFGGGLIPIVPFIGTMAFWVLLGFMLIALTALWTALRRSDRDRLHEEMLIWTDRVTLTHWPEKGAPLTWEANPYWVRVSLNTEDGKVENYITLKGAGDHREVELGAFLSPEERKVLHGNLTRVLAQLNR</sequence>
<keyword evidence="1" id="KW-0472">Membrane</keyword>
<dbReference type="Pfam" id="PF10003">
    <property type="entry name" value="DUF2244"/>
    <property type="match status" value="1"/>
</dbReference>
<reference evidence="2 3" key="1">
    <citation type="submission" date="2017-06" db="EMBL/GenBank/DDBJ databases">
        <title>Celeribacter sp. TSPH2 complete genome sequence.</title>
        <authorList>
            <person name="Woo J.-H."/>
            <person name="Kim H.-S."/>
        </authorList>
    </citation>
    <scope>NUCLEOTIDE SEQUENCE [LARGE SCALE GENOMIC DNA]</scope>
    <source>
        <strain evidence="2 3">TSPH2</strain>
    </source>
</reference>
<proteinExistence type="predicted"/>
<dbReference type="KEGG" id="ceh:CEW89_00300"/>
<dbReference type="RefSeq" id="WP_096804476.1">
    <property type="nucleotide sequence ID" value="NZ_CP022196.1"/>
</dbReference>
<name>A0A291G7P0_9RHOB</name>
<protein>
    <recommendedName>
        <fullName evidence="4">DUF2244 domain-containing protein</fullName>
    </recommendedName>
</protein>
<keyword evidence="3" id="KW-1185">Reference proteome</keyword>
<keyword evidence="1" id="KW-1133">Transmembrane helix</keyword>
<feature type="transmembrane region" description="Helical" evidence="1">
    <location>
        <begin position="61"/>
        <end position="81"/>
    </location>
</feature>
<evidence type="ECO:0000313" key="2">
    <source>
        <dbReference type="EMBL" id="ATG46147.1"/>
    </source>
</evidence>
<dbReference type="Proteomes" id="UP000217935">
    <property type="component" value="Chromosome"/>
</dbReference>
<dbReference type="InterPro" id="IPR019253">
    <property type="entry name" value="DUF2244_TM"/>
</dbReference>
<dbReference type="EMBL" id="CP022196">
    <property type="protein sequence ID" value="ATG46147.1"/>
    <property type="molecule type" value="Genomic_DNA"/>
</dbReference>
<dbReference type="AlphaFoldDB" id="A0A291G7P0"/>
<gene>
    <name evidence="2" type="ORF">CEW89_00300</name>
</gene>
<evidence type="ECO:0008006" key="4">
    <source>
        <dbReference type="Google" id="ProtNLM"/>
    </source>
</evidence>
<feature type="transmembrane region" description="Helical" evidence="1">
    <location>
        <begin position="38"/>
        <end position="55"/>
    </location>
</feature>
<organism evidence="2 3">
    <name type="scientific">Celeribacter ethanolicus</name>
    <dbReference type="NCBI Taxonomy" id="1758178"/>
    <lineage>
        <taxon>Bacteria</taxon>
        <taxon>Pseudomonadati</taxon>
        <taxon>Pseudomonadota</taxon>
        <taxon>Alphaproteobacteria</taxon>
        <taxon>Rhodobacterales</taxon>
        <taxon>Roseobacteraceae</taxon>
        <taxon>Celeribacter</taxon>
    </lineage>
</organism>
<evidence type="ECO:0000313" key="3">
    <source>
        <dbReference type="Proteomes" id="UP000217935"/>
    </source>
</evidence>
<evidence type="ECO:0000256" key="1">
    <source>
        <dbReference type="SAM" id="Phobius"/>
    </source>
</evidence>
<dbReference type="OrthoDB" id="9808190at2"/>